<evidence type="ECO:0000313" key="2">
    <source>
        <dbReference type="EMBL" id="KRX05860.1"/>
    </source>
</evidence>
<dbReference type="SMART" id="SM00239">
    <property type="entry name" value="C2"/>
    <property type="match status" value="3"/>
</dbReference>
<dbReference type="Pfam" id="PF00168">
    <property type="entry name" value="C2"/>
    <property type="match status" value="3"/>
</dbReference>
<sequence>MIHFKIEEDGILTDSILGGFSVNLREIVENPGQWLSGYFEIQQIQYKENEEIIKSNGHCGIMVQFRPENKPADFDTKEPELENYEQMIERGKPVTEPGILYVNVIGARKIPDSTFDTPDAFVTIKCSKGNKKEIKTKTIHDNLSPVWDHKDQIELDLPKEQYEHFQLFITLYDYNYTINSNLGKIDLDISHLFVKPGEWLNQILPILDKKGFPGAGELYLQIQWVPNSQKNSIKTEAPEHLFLKEKKEQDEKIKQQEAEKQKEAQEPDVEGTIFVKVIQAFNLSEGAKTDGKVTIKVNKGSNQIFNTKEIKNNQNPEFQQEFNIEIKARPKDIKSGLALSATVEDIDFIGNDFLGFLEVDLSNYIQNPNLWFNEISQLSDAKGQVGKNGMLYLQIQWRPKGIQNQNTELPKLRSIKEYQKGADPKGIVVVKVVKATNILGVEKKGSYSDAKLRIKFNKQKETTKIIKSLNPEWNEQFQFKINFRERSEMPFAQCEILDNNTFSDTFLGDFEANISEILDEPNIWKIKKEYTLANMEKQKTKGDISGTAELWFAFVQNEKDIANLK</sequence>
<feature type="domain" description="C2" evidence="1">
    <location>
        <begin position="254"/>
        <end position="376"/>
    </location>
</feature>
<feature type="domain" description="C2" evidence="1">
    <location>
        <begin position="408"/>
        <end position="527"/>
    </location>
</feature>
<comment type="caution">
    <text evidence="2">The sequence shown here is derived from an EMBL/GenBank/DDBJ whole genome shotgun (WGS) entry which is preliminary data.</text>
</comment>
<keyword evidence="3" id="KW-1185">Reference proteome</keyword>
<dbReference type="EMBL" id="LDAU01000103">
    <property type="protein sequence ID" value="KRX05860.1"/>
    <property type="molecule type" value="Genomic_DNA"/>
</dbReference>
<dbReference type="AlphaFoldDB" id="A0A0V0QUB0"/>
<dbReference type="Gene3D" id="2.60.40.150">
    <property type="entry name" value="C2 domain"/>
    <property type="match status" value="3"/>
</dbReference>
<dbReference type="Proteomes" id="UP000054937">
    <property type="component" value="Unassembled WGS sequence"/>
</dbReference>
<feature type="domain" description="C2" evidence="1">
    <location>
        <begin position="80"/>
        <end position="204"/>
    </location>
</feature>
<proteinExistence type="predicted"/>
<dbReference type="GO" id="GO:0010628">
    <property type="term" value="P:positive regulation of gene expression"/>
    <property type="evidence" value="ECO:0007669"/>
    <property type="project" value="TreeGrafter"/>
</dbReference>
<organism evidence="2 3">
    <name type="scientific">Pseudocohnilembus persalinus</name>
    <name type="common">Ciliate</name>
    <dbReference type="NCBI Taxonomy" id="266149"/>
    <lineage>
        <taxon>Eukaryota</taxon>
        <taxon>Sar</taxon>
        <taxon>Alveolata</taxon>
        <taxon>Ciliophora</taxon>
        <taxon>Intramacronucleata</taxon>
        <taxon>Oligohymenophorea</taxon>
        <taxon>Scuticociliatia</taxon>
        <taxon>Philasterida</taxon>
        <taxon>Pseudocohnilembidae</taxon>
        <taxon>Pseudocohnilembus</taxon>
    </lineage>
</organism>
<reference evidence="2 3" key="1">
    <citation type="journal article" date="2015" name="Sci. Rep.">
        <title>Genome of the facultative scuticociliatosis pathogen Pseudocohnilembus persalinus provides insight into its virulence through horizontal gene transfer.</title>
        <authorList>
            <person name="Xiong J."/>
            <person name="Wang G."/>
            <person name="Cheng J."/>
            <person name="Tian M."/>
            <person name="Pan X."/>
            <person name="Warren A."/>
            <person name="Jiang C."/>
            <person name="Yuan D."/>
            <person name="Miao W."/>
        </authorList>
    </citation>
    <scope>NUCLEOTIDE SEQUENCE [LARGE SCALE GENOMIC DNA]</scope>
    <source>
        <strain evidence="2">36N120E</strain>
    </source>
</reference>
<dbReference type="PROSITE" id="PS50004">
    <property type="entry name" value="C2"/>
    <property type="match status" value="3"/>
</dbReference>
<dbReference type="PANTHER" id="PTHR47800">
    <property type="entry name" value="C2 DOMAIN-CONTAINING PROTEIN"/>
    <property type="match status" value="1"/>
</dbReference>
<dbReference type="CDD" id="cd00030">
    <property type="entry name" value="C2"/>
    <property type="match status" value="3"/>
</dbReference>
<name>A0A0V0QUB0_PSEPJ</name>
<accession>A0A0V0QUB0</accession>
<gene>
    <name evidence="2" type="ORF">PPERSA_03797</name>
</gene>
<dbReference type="PANTHER" id="PTHR47800:SF5">
    <property type="entry name" value="FER-1-LIKE PROTEIN 6"/>
    <property type="match status" value="1"/>
</dbReference>
<dbReference type="InterPro" id="IPR035892">
    <property type="entry name" value="C2_domain_sf"/>
</dbReference>
<protein>
    <submittedName>
        <fullName evidence="2">C2 domain</fullName>
    </submittedName>
</protein>
<dbReference type="OrthoDB" id="67700at2759"/>
<dbReference type="InterPro" id="IPR000008">
    <property type="entry name" value="C2_dom"/>
</dbReference>
<dbReference type="SUPFAM" id="SSF49562">
    <property type="entry name" value="C2 domain (Calcium/lipid-binding domain, CaLB)"/>
    <property type="match status" value="3"/>
</dbReference>
<evidence type="ECO:0000259" key="1">
    <source>
        <dbReference type="PROSITE" id="PS50004"/>
    </source>
</evidence>
<dbReference type="InParanoid" id="A0A0V0QUB0"/>
<evidence type="ECO:0000313" key="3">
    <source>
        <dbReference type="Proteomes" id="UP000054937"/>
    </source>
</evidence>